<feature type="region of interest" description="Disordered" evidence="1">
    <location>
        <begin position="79"/>
        <end position="112"/>
    </location>
</feature>
<feature type="compositionally biased region" description="Polar residues" evidence="1">
    <location>
        <begin position="98"/>
        <end position="112"/>
    </location>
</feature>
<dbReference type="Proteomes" id="UP001444071">
    <property type="component" value="Unassembled WGS sequence"/>
</dbReference>
<gene>
    <name evidence="2" type="ORF">XENORESO_018343</name>
</gene>
<dbReference type="EMBL" id="JAHRIM010076522">
    <property type="protein sequence ID" value="MEQ2274321.1"/>
    <property type="molecule type" value="Genomic_DNA"/>
</dbReference>
<evidence type="ECO:0000313" key="2">
    <source>
        <dbReference type="EMBL" id="MEQ2274321.1"/>
    </source>
</evidence>
<reference evidence="2 3" key="1">
    <citation type="submission" date="2021-06" db="EMBL/GenBank/DDBJ databases">
        <authorList>
            <person name="Palmer J.M."/>
        </authorList>
    </citation>
    <scope>NUCLEOTIDE SEQUENCE [LARGE SCALE GENOMIC DNA]</scope>
    <source>
        <strain evidence="2 3">XR_2019</strain>
        <tissue evidence="2">Muscle</tissue>
    </source>
</reference>
<organism evidence="2 3">
    <name type="scientific">Xenotaenia resolanae</name>
    <dbReference type="NCBI Taxonomy" id="208358"/>
    <lineage>
        <taxon>Eukaryota</taxon>
        <taxon>Metazoa</taxon>
        <taxon>Chordata</taxon>
        <taxon>Craniata</taxon>
        <taxon>Vertebrata</taxon>
        <taxon>Euteleostomi</taxon>
        <taxon>Actinopterygii</taxon>
        <taxon>Neopterygii</taxon>
        <taxon>Teleostei</taxon>
        <taxon>Neoteleostei</taxon>
        <taxon>Acanthomorphata</taxon>
        <taxon>Ovalentaria</taxon>
        <taxon>Atherinomorphae</taxon>
        <taxon>Cyprinodontiformes</taxon>
        <taxon>Goodeidae</taxon>
        <taxon>Xenotaenia</taxon>
    </lineage>
</organism>
<dbReference type="Gene3D" id="1.10.10.10">
    <property type="entry name" value="Winged helix-like DNA-binding domain superfamily/Winged helix DNA-binding domain"/>
    <property type="match status" value="1"/>
</dbReference>
<keyword evidence="3" id="KW-1185">Reference proteome</keyword>
<dbReference type="InterPro" id="IPR036388">
    <property type="entry name" value="WH-like_DNA-bd_sf"/>
</dbReference>
<evidence type="ECO:0000256" key="1">
    <source>
        <dbReference type="SAM" id="MobiDB-lite"/>
    </source>
</evidence>
<evidence type="ECO:0000313" key="3">
    <source>
        <dbReference type="Proteomes" id="UP001444071"/>
    </source>
</evidence>
<sequence length="112" mass="12327">MTTNEHSRQVRENDVEKFKAGLGSKIISQALNISHTFVQSIDGNSGGAAEIHSLHYRRVARRKPLLKITGKLVCSLPQGMQGTQQTCEERCSVRKKPSTAQPPKSRVSKSSP</sequence>
<protein>
    <submittedName>
        <fullName evidence="2">Uncharacterized protein</fullName>
    </submittedName>
</protein>
<accession>A0ABV0WYA4</accession>
<name>A0ABV0WYA4_9TELE</name>
<comment type="caution">
    <text evidence="2">The sequence shown here is derived from an EMBL/GenBank/DDBJ whole genome shotgun (WGS) entry which is preliminary data.</text>
</comment>
<proteinExistence type="predicted"/>